<dbReference type="EC" id="2.5.1.17" evidence="6"/>
<dbReference type="PANTHER" id="PTHR12213">
    <property type="entry name" value="CORRINOID ADENOSYLTRANSFERASE"/>
    <property type="match status" value="1"/>
</dbReference>
<dbReference type="GO" id="GO:0008817">
    <property type="term" value="F:corrinoid adenosyltransferase activity"/>
    <property type="evidence" value="ECO:0007669"/>
    <property type="project" value="UniProtKB-EC"/>
</dbReference>
<evidence type="ECO:0000256" key="1">
    <source>
        <dbReference type="ARBA" id="ARBA00022679"/>
    </source>
</evidence>
<keyword evidence="2" id="KW-0547">Nucleotide-binding</keyword>
<protein>
    <submittedName>
        <fullName evidence="6">ATP:Cob(I)alamin adenosyltransferase</fullName>
        <ecNumber evidence="6">2.5.1.17</ecNumber>
    </submittedName>
</protein>
<dbReference type="GO" id="GO:0005524">
    <property type="term" value="F:ATP binding"/>
    <property type="evidence" value="ECO:0007669"/>
    <property type="project" value="UniProtKB-KW"/>
</dbReference>
<dbReference type="PANTHER" id="PTHR12213:SF0">
    <property type="entry name" value="CORRINOID ADENOSYLTRANSFERASE MMAB"/>
    <property type="match status" value="1"/>
</dbReference>
<organism evidence="6">
    <name type="scientific">hydrothermal vent metagenome</name>
    <dbReference type="NCBI Taxonomy" id="652676"/>
    <lineage>
        <taxon>unclassified sequences</taxon>
        <taxon>metagenomes</taxon>
        <taxon>ecological metagenomes</taxon>
    </lineage>
</organism>
<dbReference type="SUPFAM" id="SSF89028">
    <property type="entry name" value="Cobalamin adenosyltransferase-like"/>
    <property type="match status" value="1"/>
</dbReference>
<dbReference type="Gene3D" id="1.20.1200.10">
    <property type="entry name" value="Cobalamin adenosyltransferase-like"/>
    <property type="match status" value="1"/>
</dbReference>
<dbReference type="InterPro" id="IPR036451">
    <property type="entry name" value="CblAdoTrfase-like_sf"/>
</dbReference>
<dbReference type="InterPro" id="IPR029499">
    <property type="entry name" value="PduO-typ"/>
</dbReference>
<feature type="region of interest" description="Disordered" evidence="4">
    <location>
        <begin position="1"/>
        <end position="23"/>
    </location>
</feature>
<evidence type="ECO:0000256" key="3">
    <source>
        <dbReference type="ARBA" id="ARBA00022840"/>
    </source>
</evidence>
<dbReference type="InterPro" id="IPR016030">
    <property type="entry name" value="CblAdoTrfase-like"/>
</dbReference>
<gene>
    <name evidence="6" type="ORF">MGWOODY_Mmi608</name>
</gene>
<evidence type="ECO:0000313" key="6">
    <source>
        <dbReference type="EMBL" id="CUV09242.1"/>
    </source>
</evidence>
<dbReference type="Pfam" id="PF01923">
    <property type="entry name" value="Cob_adeno_trans"/>
    <property type="match status" value="1"/>
</dbReference>
<name>A0A160VFW2_9ZZZZ</name>
<evidence type="ECO:0000256" key="2">
    <source>
        <dbReference type="ARBA" id="ARBA00022741"/>
    </source>
</evidence>
<evidence type="ECO:0000256" key="4">
    <source>
        <dbReference type="SAM" id="MobiDB-lite"/>
    </source>
</evidence>
<keyword evidence="1 6" id="KW-0808">Transferase</keyword>
<accession>A0A160VFW2</accession>
<reference evidence="6" key="1">
    <citation type="submission" date="2015-10" db="EMBL/GenBank/DDBJ databases">
        <authorList>
            <person name="Gilbert D.G."/>
        </authorList>
    </citation>
    <scope>NUCLEOTIDE SEQUENCE</scope>
</reference>
<keyword evidence="3" id="KW-0067">ATP-binding</keyword>
<dbReference type="NCBIfam" id="TIGR00636">
    <property type="entry name" value="PduO_Nterm"/>
    <property type="match status" value="1"/>
</dbReference>
<sequence>MRISKVTTKTGDKGETGLGDGKRISKSHPNIELLGDIDELNSVLGLAITSCANQGMIEELKSIQQDLLNMGGEVSMPESEIELLSENRIIFLEKLIEKMNLALPPLKEFILPGGDEFSARIHLTRAVCRRVERSCVTFIDTGVDKNHWLRYLNRLSDYFFVLARFTTQNSGGSETFWERNS</sequence>
<proteinExistence type="predicted"/>
<dbReference type="AlphaFoldDB" id="A0A160VFW2"/>
<dbReference type="EMBL" id="FAXC01000207">
    <property type="protein sequence ID" value="CUV09242.1"/>
    <property type="molecule type" value="Genomic_DNA"/>
</dbReference>
<feature type="domain" description="Cobalamin adenosyltransferase-like" evidence="5">
    <location>
        <begin position="7"/>
        <end position="165"/>
    </location>
</feature>
<evidence type="ECO:0000259" key="5">
    <source>
        <dbReference type="Pfam" id="PF01923"/>
    </source>
</evidence>
<feature type="compositionally biased region" description="Basic and acidic residues" evidence="4">
    <location>
        <begin position="10"/>
        <end position="23"/>
    </location>
</feature>